<dbReference type="RefSeq" id="WP_048832318.1">
    <property type="nucleotide sequence ID" value="NZ_JBIRHZ010000001.1"/>
</dbReference>
<keyword evidence="1" id="KW-0255">Endonuclease</keyword>
<dbReference type="Proteomes" id="UP000037020">
    <property type="component" value="Unassembled WGS sequence"/>
</dbReference>
<evidence type="ECO:0000313" key="2">
    <source>
        <dbReference type="Proteomes" id="UP000037020"/>
    </source>
</evidence>
<protein>
    <submittedName>
        <fullName evidence="1">Restriction endonuclease HaeIII</fullName>
    </submittedName>
</protein>
<keyword evidence="2" id="KW-1185">Reference proteome</keyword>
<comment type="caution">
    <text evidence="1">The sequence shown here is derived from an EMBL/GenBank/DDBJ whole genome shotgun (WGS) entry which is preliminary data.</text>
</comment>
<dbReference type="EMBL" id="LGUT01002603">
    <property type="protein sequence ID" value="KOG86830.1"/>
    <property type="molecule type" value="Genomic_DNA"/>
</dbReference>
<proteinExistence type="predicted"/>
<dbReference type="GO" id="GO:0004519">
    <property type="term" value="F:endonuclease activity"/>
    <property type="evidence" value="ECO:0007669"/>
    <property type="project" value="UniProtKB-KW"/>
</dbReference>
<evidence type="ECO:0000313" key="1">
    <source>
        <dbReference type="EMBL" id="KOG86830.1"/>
    </source>
</evidence>
<keyword evidence="1" id="KW-0540">Nuclease</keyword>
<keyword evidence="1" id="KW-0378">Hydrolase</keyword>
<gene>
    <name evidence="1" type="ORF">ADK38_28830</name>
</gene>
<organism evidence="1 2">
    <name type="scientific">Streptomyces varsoviensis</name>
    <dbReference type="NCBI Taxonomy" id="67373"/>
    <lineage>
        <taxon>Bacteria</taxon>
        <taxon>Bacillati</taxon>
        <taxon>Actinomycetota</taxon>
        <taxon>Actinomycetes</taxon>
        <taxon>Kitasatosporales</taxon>
        <taxon>Streptomycetaceae</taxon>
        <taxon>Streptomyces</taxon>
    </lineage>
</organism>
<reference evidence="1 2" key="1">
    <citation type="submission" date="2015-07" db="EMBL/GenBank/DDBJ databases">
        <authorList>
            <person name="Ju K.-S."/>
            <person name="Doroghazi J.R."/>
            <person name="Metcalf W.W."/>
        </authorList>
    </citation>
    <scope>NUCLEOTIDE SEQUENCE [LARGE SCALE GENOMIC DNA]</scope>
    <source>
        <strain evidence="1 2">NRRL B-3589</strain>
    </source>
</reference>
<sequence>MNGTHVVLHDPHGQNEAQLPLVRAPHEALVTAVLAWKAPRLTPRDYQQIALHLTGHARAVAAGVRRHAAVLPKDDGRGALAEVVLRETDGCLSAPSDRLGREAP</sequence>
<accession>A0ABR5J082</accession>
<name>A0ABR5J082_9ACTN</name>